<dbReference type="PRINTS" id="PR01950">
    <property type="entry name" value="LANCSUPER"/>
</dbReference>
<keyword evidence="2" id="KW-1185">Reference proteome</keyword>
<dbReference type="AlphaFoldDB" id="A0A7Y0AMK2"/>
<evidence type="ECO:0000313" key="2">
    <source>
        <dbReference type="Proteomes" id="UP000544054"/>
    </source>
</evidence>
<dbReference type="GO" id="GO:0031179">
    <property type="term" value="P:peptide modification"/>
    <property type="evidence" value="ECO:0007669"/>
    <property type="project" value="InterPro"/>
</dbReference>
<dbReference type="Pfam" id="PF05147">
    <property type="entry name" value="LANC_like"/>
    <property type="match status" value="1"/>
</dbReference>
<evidence type="ECO:0000313" key="1">
    <source>
        <dbReference type="EMBL" id="NML70074.1"/>
    </source>
</evidence>
<dbReference type="PRINTS" id="PR01955">
    <property type="entry name" value="LANCFRANKIA"/>
</dbReference>
<sequence length="637" mass="73998">MINNQEFNTLKSGLDEISEFLLSRMKQDKDGFYWDTISRDHDKQAFSFIFNPSLWNGTGGIAWFFLALYENTGKEKYLAVAEGAFSKIDHYLKEHKISNPSLYDGISGITYLGLELFRVTGKTSYLQYTSDLYEKYRPKILAEQTEDMLIGISGILIAVVTLYDFTKDQKLIDDIRILATTLVEKSFVAETGIRWGSNHLSMDSLCGFSHGNAGIAFCLLQLGRYFKNEEFIWLAEQALRYEDLYYDPSKNNWMDLRWEESKNSLSNLFNWDKNTFLQEDFDINAWAHGACGIGSARISAFRMTGNPMYKQDCKKIFERCKNDIQTRSKRNHILFSGYGGLSDFLLQYHEAFDDKEAVELATEIVFEGLKKSRAHGHSEWGIQNTEDLGLMTGTAGIGLSLLIIVKGKTFNSILHPELPADKEELANDKVLKDFKIKKVFFERYYPKTLETLKTFMSVREFVYHSQTIEEFGKTLLEIIGSLPQGDAFYVSDIHQLETVQIDIRKRQKGALCFQTRLMILKKELTEFQENESDLRKKRFVRNPFIDVHETHRNWKEENNKYSEAGKYMNVFYSTDQEMFHLLPEPFPAAILQLLENPLSIEELTEYFQYAKGEKERIQEKLSEQIHELLKSFFIRIV</sequence>
<dbReference type="Gene3D" id="1.50.10.10">
    <property type="match status" value="1"/>
</dbReference>
<dbReference type="RefSeq" id="WP_169234610.1">
    <property type="nucleotide sequence ID" value="NZ_JABBGI010000010.1"/>
</dbReference>
<name>A0A7Y0AMK2_9FLAO</name>
<reference evidence="1 2" key="1">
    <citation type="submission" date="2020-04" db="EMBL/GenBank/DDBJ databases">
        <title>Chryseobacterium sp. RP-3-3 sp. nov., isolated from Jeju soil.</title>
        <authorList>
            <person name="Dahal R.H."/>
        </authorList>
    </citation>
    <scope>NUCLEOTIDE SEQUENCE [LARGE SCALE GENOMIC DNA]</scope>
    <source>
        <strain evidence="1 2">RP-3-3</strain>
    </source>
</reference>
<dbReference type="GO" id="GO:0005975">
    <property type="term" value="P:carbohydrate metabolic process"/>
    <property type="evidence" value="ECO:0007669"/>
    <property type="project" value="InterPro"/>
</dbReference>
<evidence type="ECO:0008006" key="3">
    <source>
        <dbReference type="Google" id="ProtNLM"/>
    </source>
</evidence>
<dbReference type="EMBL" id="JABBGI010000010">
    <property type="protein sequence ID" value="NML70074.1"/>
    <property type="molecule type" value="Genomic_DNA"/>
</dbReference>
<accession>A0A7Y0AMK2</accession>
<dbReference type="SUPFAM" id="SSF158745">
    <property type="entry name" value="LanC-like"/>
    <property type="match status" value="1"/>
</dbReference>
<protein>
    <recommendedName>
        <fullName evidence="3">Lanthionine synthetase C-like protein</fullName>
    </recommendedName>
</protein>
<proteinExistence type="predicted"/>
<dbReference type="SMART" id="SM01260">
    <property type="entry name" value="LANC_like"/>
    <property type="match status" value="1"/>
</dbReference>
<comment type="caution">
    <text evidence="1">The sequence shown here is derived from an EMBL/GenBank/DDBJ whole genome shotgun (WGS) entry which is preliminary data.</text>
</comment>
<organism evidence="1 2">
    <name type="scientific">Chryseobacterium antibioticum</name>
    <dbReference type="NCBI Taxonomy" id="2728847"/>
    <lineage>
        <taxon>Bacteria</taxon>
        <taxon>Pseudomonadati</taxon>
        <taxon>Bacteroidota</taxon>
        <taxon>Flavobacteriia</taxon>
        <taxon>Flavobacteriales</taxon>
        <taxon>Weeksellaceae</taxon>
        <taxon>Chryseobacterium group</taxon>
        <taxon>Chryseobacterium</taxon>
    </lineage>
</organism>
<gene>
    <name evidence="1" type="ORF">HHL23_09700</name>
</gene>
<dbReference type="Proteomes" id="UP000544054">
    <property type="component" value="Unassembled WGS sequence"/>
</dbReference>
<dbReference type="InterPro" id="IPR012341">
    <property type="entry name" value="6hp_glycosidase-like_sf"/>
</dbReference>
<dbReference type="InterPro" id="IPR007822">
    <property type="entry name" value="LANC-like"/>
</dbReference>